<keyword evidence="1" id="KW-0472">Membrane</keyword>
<keyword evidence="1" id="KW-0812">Transmembrane</keyword>
<accession>A0A385YRP6</accession>
<reference evidence="3" key="1">
    <citation type="submission" date="2018-09" db="EMBL/GenBank/DDBJ databases">
        <authorList>
            <person name="Zhu H."/>
        </authorList>
    </citation>
    <scope>NUCLEOTIDE SEQUENCE [LARGE SCALE GENOMIC DNA]</scope>
    <source>
        <strain evidence="3">K2R23-3</strain>
    </source>
</reference>
<dbReference type="Proteomes" id="UP000265725">
    <property type="component" value="Chromosome"/>
</dbReference>
<feature type="transmembrane region" description="Helical" evidence="1">
    <location>
        <begin position="162"/>
        <end position="189"/>
    </location>
</feature>
<dbReference type="KEGG" id="paek:D3873_00485"/>
<feature type="transmembrane region" description="Helical" evidence="1">
    <location>
        <begin position="133"/>
        <end position="156"/>
    </location>
</feature>
<feature type="transmembrane region" description="Helical" evidence="1">
    <location>
        <begin position="429"/>
        <end position="446"/>
    </location>
</feature>
<dbReference type="RefSeq" id="WP_119882163.1">
    <property type="nucleotide sequence ID" value="NZ_CP032418.1"/>
</dbReference>
<gene>
    <name evidence="2" type="ORF">D3873_00485</name>
</gene>
<evidence type="ECO:0000313" key="3">
    <source>
        <dbReference type="Proteomes" id="UP000265725"/>
    </source>
</evidence>
<feature type="transmembrane region" description="Helical" evidence="1">
    <location>
        <begin position="519"/>
        <end position="539"/>
    </location>
</feature>
<feature type="transmembrane region" description="Helical" evidence="1">
    <location>
        <begin position="62"/>
        <end position="82"/>
    </location>
</feature>
<feature type="transmembrane region" description="Helical" evidence="1">
    <location>
        <begin position="491"/>
        <end position="513"/>
    </location>
</feature>
<feature type="transmembrane region" description="Helical" evidence="1">
    <location>
        <begin position="201"/>
        <end position="220"/>
    </location>
</feature>
<dbReference type="AlphaFoldDB" id="A0A385YRP6"/>
<dbReference type="OrthoDB" id="2659138at2"/>
<keyword evidence="1" id="KW-1133">Transmembrane helix</keyword>
<proteinExistence type="predicted"/>
<feature type="transmembrane region" description="Helical" evidence="1">
    <location>
        <begin position="344"/>
        <end position="365"/>
    </location>
</feature>
<feature type="transmembrane region" description="Helical" evidence="1">
    <location>
        <begin position="263"/>
        <end position="282"/>
    </location>
</feature>
<dbReference type="EMBL" id="CP032418">
    <property type="protein sequence ID" value="AYC28418.1"/>
    <property type="molecule type" value="Genomic_DNA"/>
</dbReference>
<keyword evidence="3" id="KW-1185">Reference proteome</keyword>
<organism evidence="2 3">
    <name type="scientific">Paenisporosarcina cavernae</name>
    <dbReference type="NCBI Taxonomy" id="2320858"/>
    <lineage>
        <taxon>Bacteria</taxon>
        <taxon>Bacillati</taxon>
        <taxon>Bacillota</taxon>
        <taxon>Bacilli</taxon>
        <taxon>Bacillales</taxon>
        <taxon>Caryophanaceae</taxon>
        <taxon>Paenisporosarcina</taxon>
    </lineage>
</organism>
<protein>
    <submittedName>
        <fullName evidence="2">Uncharacterized protein</fullName>
    </submittedName>
</protein>
<evidence type="ECO:0000313" key="2">
    <source>
        <dbReference type="EMBL" id="AYC28418.1"/>
    </source>
</evidence>
<feature type="transmembrane region" description="Helical" evidence="1">
    <location>
        <begin position="377"/>
        <end position="396"/>
    </location>
</feature>
<feature type="transmembrane region" description="Helical" evidence="1">
    <location>
        <begin position="88"/>
        <end position="112"/>
    </location>
</feature>
<feature type="transmembrane region" description="Helical" evidence="1">
    <location>
        <begin position="452"/>
        <end position="470"/>
    </location>
</feature>
<sequence length="543" mass="62197">MNDFRVLRIMDVFRKLFLIMGIDYDIMRKILQMKLVMDDRRVPTIFEGEKSEKESKNFIKSLGVYALYGLILIPFIVLQANYMISLSFVFGITLFILLTTMISDYSSVLLDLRDKTMLNTKPVNNRTIQAAKTIHIFLYIVAITGAFVGIPVVVSLFRHGPIFASIFLTALMLISLFVIVLTAFLYLLVLKFFDGERLKDIINYTQIILSVGVFLGYQLISRSFNFSDAGFNYQFDWWNLFIPAFWFAAPFEWLLGGNTSNEIKLLSAFAVIIPLLSIVVYVKMMASFEKNIQKLAAHSTTSKKKIRSLNDLLTPIVNRSKEERALYRFASFMMEKDRDFKLKAYPGVALTLFIPLIFIANEMSFRTLEGVSEGKGFLIIYISNFLMTSIISFLQFSGNYRASWIFQTVPLERVTTIYNATYKAFLTKFYLPIFLVLSICFTWIFSVSVIPHLIIAFLSGIAQLILVYRLSDNERFPFSRSFKTMKEDNTAKTLLLSLLIGPFVIVHYIILAVPYGVPIYLSLLVVLVVVGWKGTFSALRTAR</sequence>
<name>A0A385YRP6_9BACL</name>
<evidence type="ECO:0000256" key="1">
    <source>
        <dbReference type="SAM" id="Phobius"/>
    </source>
</evidence>